<feature type="domain" description="Protein kinase" evidence="12">
    <location>
        <begin position="1"/>
        <end position="122"/>
    </location>
</feature>
<keyword evidence="9" id="KW-0131">Cell cycle</keyword>
<keyword evidence="2" id="KW-0723">Serine/threonine-protein kinase</keyword>
<keyword evidence="8" id="KW-0460">Magnesium</keyword>
<evidence type="ECO:0000256" key="1">
    <source>
        <dbReference type="ARBA" id="ARBA00012513"/>
    </source>
</evidence>
<evidence type="ECO:0000256" key="2">
    <source>
        <dbReference type="ARBA" id="ARBA00022527"/>
    </source>
</evidence>
<keyword evidence="14" id="KW-1185">Reference proteome</keyword>
<dbReference type="GO" id="GO:0051321">
    <property type="term" value="P:meiotic cell cycle"/>
    <property type="evidence" value="ECO:0007669"/>
    <property type="project" value="TreeGrafter"/>
</dbReference>
<dbReference type="InterPro" id="IPR000719">
    <property type="entry name" value="Prot_kinase_dom"/>
</dbReference>
<dbReference type="PANTHER" id="PTHR11042:SF183">
    <property type="entry name" value="MEMBRANE-ASSOCIATED TYROSINE- AND THREONINE-SPECIFIC CDC2-INHIBITORY KINASE"/>
    <property type="match status" value="1"/>
</dbReference>
<dbReference type="InterPro" id="IPR011009">
    <property type="entry name" value="Kinase-like_dom_sf"/>
</dbReference>
<organism evidence="13">
    <name type="scientific">Oppiella nova</name>
    <dbReference type="NCBI Taxonomy" id="334625"/>
    <lineage>
        <taxon>Eukaryota</taxon>
        <taxon>Metazoa</taxon>
        <taxon>Ecdysozoa</taxon>
        <taxon>Arthropoda</taxon>
        <taxon>Chelicerata</taxon>
        <taxon>Arachnida</taxon>
        <taxon>Acari</taxon>
        <taxon>Acariformes</taxon>
        <taxon>Sarcoptiformes</taxon>
        <taxon>Oribatida</taxon>
        <taxon>Brachypylina</taxon>
        <taxon>Oppioidea</taxon>
        <taxon>Oppiidae</taxon>
        <taxon>Oppiella</taxon>
    </lineage>
</organism>
<evidence type="ECO:0000313" key="14">
    <source>
        <dbReference type="Proteomes" id="UP000728032"/>
    </source>
</evidence>
<dbReference type="EMBL" id="CAJPVJ010024242">
    <property type="protein sequence ID" value="CAG2178715.1"/>
    <property type="molecule type" value="Genomic_DNA"/>
</dbReference>
<evidence type="ECO:0000256" key="8">
    <source>
        <dbReference type="ARBA" id="ARBA00022842"/>
    </source>
</evidence>
<dbReference type="GO" id="GO:0005524">
    <property type="term" value="F:ATP binding"/>
    <property type="evidence" value="ECO:0007669"/>
    <property type="project" value="UniProtKB-KW"/>
</dbReference>
<evidence type="ECO:0000256" key="9">
    <source>
        <dbReference type="ARBA" id="ARBA00023306"/>
    </source>
</evidence>
<comment type="catalytic activity">
    <reaction evidence="10">
        <text>L-threonyl-[protein] + ATP = O-phospho-L-threonyl-[protein] + ADP + H(+)</text>
        <dbReference type="Rhea" id="RHEA:46608"/>
        <dbReference type="Rhea" id="RHEA-COMP:11060"/>
        <dbReference type="Rhea" id="RHEA-COMP:11605"/>
        <dbReference type="ChEBI" id="CHEBI:15378"/>
        <dbReference type="ChEBI" id="CHEBI:30013"/>
        <dbReference type="ChEBI" id="CHEBI:30616"/>
        <dbReference type="ChEBI" id="CHEBI:61977"/>
        <dbReference type="ChEBI" id="CHEBI:456216"/>
        <dbReference type="EC" id="2.7.11.1"/>
    </reaction>
</comment>
<evidence type="ECO:0000256" key="6">
    <source>
        <dbReference type="ARBA" id="ARBA00022777"/>
    </source>
</evidence>
<accession>A0A7R9QX01</accession>
<evidence type="ECO:0000256" key="4">
    <source>
        <dbReference type="ARBA" id="ARBA00022723"/>
    </source>
</evidence>
<evidence type="ECO:0000256" key="11">
    <source>
        <dbReference type="ARBA" id="ARBA00048679"/>
    </source>
</evidence>
<keyword evidence="3" id="KW-0808">Transferase</keyword>
<evidence type="ECO:0000256" key="5">
    <source>
        <dbReference type="ARBA" id="ARBA00022741"/>
    </source>
</evidence>
<dbReference type="Proteomes" id="UP000728032">
    <property type="component" value="Unassembled WGS sequence"/>
</dbReference>
<dbReference type="GO" id="GO:0005737">
    <property type="term" value="C:cytoplasm"/>
    <property type="evidence" value="ECO:0007669"/>
    <property type="project" value="TreeGrafter"/>
</dbReference>
<proteinExistence type="predicted"/>
<dbReference type="SUPFAM" id="SSF56112">
    <property type="entry name" value="Protein kinase-like (PK-like)"/>
    <property type="match status" value="1"/>
</dbReference>
<keyword evidence="5" id="KW-0547">Nucleotide-binding</keyword>
<dbReference type="AlphaFoldDB" id="A0A7R9QX01"/>
<dbReference type="EC" id="2.7.11.1" evidence="1"/>
<dbReference type="Pfam" id="PF00069">
    <property type="entry name" value="Pkinase"/>
    <property type="match status" value="1"/>
</dbReference>
<dbReference type="PANTHER" id="PTHR11042">
    <property type="entry name" value="EUKARYOTIC TRANSLATION INITIATION FACTOR 2-ALPHA KINASE EIF2-ALPHA KINASE -RELATED"/>
    <property type="match status" value="1"/>
</dbReference>
<comment type="catalytic activity">
    <reaction evidence="11">
        <text>L-seryl-[protein] + ATP = O-phospho-L-seryl-[protein] + ADP + H(+)</text>
        <dbReference type="Rhea" id="RHEA:17989"/>
        <dbReference type="Rhea" id="RHEA-COMP:9863"/>
        <dbReference type="Rhea" id="RHEA-COMP:11604"/>
        <dbReference type="ChEBI" id="CHEBI:15378"/>
        <dbReference type="ChEBI" id="CHEBI:29999"/>
        <dbReference type="ChEBI" id="CHEBI:30616"/>
        <dbReference type="ChEBI" id="CHEBI:83421"/>
        <dbReference type="ChEBI" id="CHEBI:456216"/>
        <dbReference type="EC" id="2.7.11.1"/>
    </reaction>
</comment>
<name>A0A7R9QX01_9ACAR</name>
<sequence>MNDRFVKLCDFGLATVHDKRVHYRTTRKHTTDVGHPSYVPLEVMRGQKYGPKADVHNVGLIGGEIFEFDLSDCDPNKKYSSNGVLNESAHCLKTTLVSMVRSPNWRDRPECSEVLAKYNEWSIDKDIVIKDPEFKNNYSQNIL</sequence>
<reference evidence="13" key="1">
    <citation type="submission" date="2020-11" db="EMBL/GenBank/DDBJ databases">
        <authorList>
            <person name="Tran Van P."/>
        </authorList>
    </citation>
    <scope>NUCLEOTIDE SEQUENCE</scope>
</reference>
<dbReference type="GO" id="GO:0004674">
    <property type="term" value="F:protein serine/threonine kinase activity"/>
    <property type="evidence" value="ECO:0007669"/>
    <property type="project" value="UniProtKB-KW"/>
</dbReference>
<gene>
    <name evidence="13" type="ORF">ONB1V03_LOCUS18140</name>
</gene>
<dbReference type="PROSITE" id="PS50011">
    <property type="entry name" value="PROTEIN_KINASE_DOM"/>
    <property type="match status" value="1"/>
</dbReference>
<dbReference type="GO" id="GO:0110031">
    <property type="term" value="P:negative regulation of G2/MI transition of meiotic cell cycle"/>
    <property type="evidence" value="ECO:0007669"/>
    <property type="project" value="TreeGrafter"/>
</dbReference>
<keyword evidence="6" id="KW-0418">Kinase</keyword>
<dbReference type="GO" id="GO:0005634">
    <property type="term" value="C:nucleus"/>
    <property type="evidence" value="ECO:0007669"/>
    <property type="project" value="TreeGrafter"/>
</dbReference>
<dbReference type="EMBL" id="OC939067">
    <property type="protein sequence ID" value="CAD7661579.1"/>
    <property type="molecule type" value="Genomic_DNA"/>
</dbReference>
<dbReference type="OrthoDB" id="7412269at2759"/>
<evidence type="ECO:0000259" key="12">
    <source>
        <dbReference type="PROSITE" id="PS50011"/>
    </source>
</evidence>
<evidence type="ECO:0000256" key="7">
    <source>
        <dbReference type="ARBA" id="ARBA00022840"/>
    </source>
</evidence>
<dbReference type="InterPro" id="IPR050339">
    <property type="entry name" value="CC_SR_Kinase"/>
</dbReference>
<protein>
    <recommendedName>
        <fullName evidence="1">non-specific serine/threonine protein kinase</fullName>
        <ecNumber evidence="1">2.7.11.1</ecNumber>
    </recommendedName>
</protein>
<dbReference type="Gene3D" id="1.10.510.10">
    <property type="entry name" value="Transferase(Phosphotransferase) domain 1"/>
    <property type="match status" value="1"/>
</dbReference>
<dbReference type="GO" id="GO:0046872">
    <property type="term" value="F:metal ion binding"/>
    <property type="evidence" value="ECO:0007669"/>
    <property type="project" value="UniProtKB-KW"/>
</dbReference>
<evidence type="ECO:0000256" key="3">
    <source>
        <dbReference type="ARBA" id="ARBA00022679"/>
    </source>
</evidence>
<evidence type="ECO:0000313" key="13">
    <source>
        <dbReference type="EMBL" id="CAD7661579.1"/>
    </source>
</evidence>
<evidence type="ECO:0000256" key="10">
    <source>
        <dbReference type="ARBA" id="ARBA00047899"/>
    </source>
</evidence>
<keyword evidence="4" id="KW-0479">Metal-binding</keyword>
<keyword evidence="7" id="KW-0067">ATP-binding</keyword>